<gene>
    <name evidence="2" type="ORF">GPM918_LOCUS1104</name>
    <name evidence="3" type="ORF">SRO942_LOCUS1104</name>
</gene>
<keyword evidence="4" id="KW-1185">Reference proteome</keyword>
<feature type="coiled-coil region" evidence="1">
    <location>
        <begin position="116"/>
        <end position="143"/>
    </location>
</feature>
<comment type="caution">
    <text evidence="2">The sequence shown here is derived from an EMBL/GenBank/DDBJ whole genome shotgun (WGS) entry which is preliminary data.</text>
</comment>
<evidence type="ECO:0000313" key="4">
    <source>
        <dbReference type="Proteomes" id="UP000663829"/>
    </source>
</evidence>
<reference evidence="2" key="1">
    <citation type="submission" date="2021-02" db="EMBL/GenBank/DDBJ databases">
        <authorList>
            <person name="Nowell W R."/>
        </authorList>
    </citation>
    <scope>NUCLEOTIDE SEQUENCE</scope>
</reference>
<evidence type="ECO:0000256" key="1">
    <source>
        <dbReference type="SAM" id="Coils"/>
    </source>
</evidence>
<dbReference type="Proteomes" id="UP000663829">
    <property type="component" value="Unassembled WGS sequence"/>
</dbReference>
<evidence type="ECO:0000313" key="3">
    <source>
        <dbReference type="EMBL" id="CAF3536124.1"/>
    </source>
</evidence>
<organism evidence="2 4">
    <name type="scientific">Didymodactylos carnosus</name>
    <dbReference type="NCBI Taxonomy" id="1234261"/>
    <lineage>
        <taxon>Eukaryota</taxon>
        <taxon>Metazoa</taxon>
        <taxon>Spiralia</taxon>
        <taxon>Gnathifera</taxon>
        <taxon>Rotifera</taxon>
        <taxon>Eurotatoria</taxon>
        <taxon>Bdelloidea</taxon>
        <taxon>Philodinida</taxon>
        <taxon>Philodinidae</taxon>
        <taxon>Didymodactylos</taxon>
    </lineage>
</organism>
<dbReference type="AlphaFoldDB" id="A0A813PLF9"/>
<dbReference type="Proteomes" id="UP000681722">
    <property type="component" value="Unassembled WGS sequence"/>
</dbReference>
<sequence>MVLIRSAGLMRNIFKVKMDTKKMRKKSKKKRLSSNVSLINCYNRKHVVDKRLYMSLSSLLKNQTLNTYLHSKVQQETYYLTSINQSFTIKYQYLFSSNYVKNNTIDLINRNFLHKTNILNLRCEQLNDQIQEYIDKMMKQTLDKIINIYYKYILDYEKNYSMKVNLIRDQYHMEITKIHQIFEPEIQELNVQLFILIKEIESDHHKQIEKFNKQRMTNDHLKNKQVYNYHQIVLKKINYINETMRQLDQIQKKHQENQVKTLSALKCIQKFNNGLRNSRFQVHKRLLRQTTRTKDELKRKLDKLQRIITLTRLCKELESISESFMGIPKCIMGEWNRDPTSIIHRSRFLCNESPLHSSLFIRNTEWCKNKISEYVYVDSDQLWTEKFTQYLNRKSVNVKFDYFVEREKSIRLHHEQVELQEILRRQLKYRLHGVKKIKYKKF</sequence>
<keyword evidence="1" id="KW-0175">Coiled coil</keyword>
<proteinExistence type="predicted"/>
<dbReference type="EMBL" id="CAJOBC010000097">
    <property type="protein sequence ID" value="CAF3536124.1"/>
    <property type="molecule type" value="Genomic_DNA"/>
</dbReference>
<dbReference type="EMBL" id="CAJNOQ010000097">
    <property type="protein sequence ID" value="CAF0755838.1"/>
    <property type="molecule type" value="Genomic_DNA"/>
</dbReference>
<name>A0A813PLF9_9BILA</name>
<accession>A0A813PLF9</accession>
<protein>
    <submittedName>
        <fullName evidence="2">Uncharacterized protein</fullName>
    </submittedName>
</protein>
<evidence type="ECO:0000313" key="2">
    <source>
        <dbReference type="EMBL" id="CAF0755838.1"/>
    </source>
</evidence>